<evidence type="ECO:0000256" key="3">
    <source>
        <dbReference type="ARBA" id="ARBA00022676"/>
    </source>
</evidence>
<dbReference type="GO" id="GO:0009103">
    <property type="term" value="P:lipopolysaccharide biosynthetic process"/>
    <property type="evidence" value="ECO:0007669"/>
    <property type="project" value="UniProtKB-ARBA"/>
</dbReference>
<keyword evidence="6 8" id="KW-1133">Transmembrane helix</keyword>
<keyword evidence="5 8" id="KW-0812">Transmembrane</keyword>
<evidence type="ECO:0000256" key="7">
    <source>
        <dbReference type="ARBA" id="ARBA00023136"/>
    </source>
</evidence>
<dbReference type="EMBL" id="CP021255">
    <property type="protein sequence ID" value="AVD70714.1"/>
    <property type="molecule type" value="Genomic_DNA"/>
</dbReference>
<dbReference type="InterPro" id="IPR050297">
    <property type="entry name" value="LipidA_mod_glycosyltrf_83"/>
</dbReference>
<accession>A0A2L1GM40</accession>
<comment type="subcellular location">
    <subcellularLocation>
        <location evidence="1">Cell membrane</location>
        <topology evidence="1">Multi-pass membrane protein</topology>
    </subcellularLocation>
</comment>
<dbReference type="OrthoDB" id="3760751at2"/>
<dbReference type="KEGG" id="deo:CAY53_03790"/>
<name>A0A2L1GM40_9BACT</name>
<dbReference type="Proteomes" id="UP000239867">
    <property type="component" value="Chromosome"/>
</dbReference>
<evidence type="ECO:0000256" key="6">
    <source>
        <dbReference type="ARBA" id="ARBA00022989"/>
    </source>
</evidence>
<reference evidence="10 11" key="1">
    <citation type="journal article" date="2018" name="MBio">
        <title>Insights into the evolution of host association through the isolation and characterization of a novel human periodontal pathobiont, Desulfobulbus oralis.</title>
        <authorList>
            <person name="Cross K.L."/>
            <person name="Chirania P."/>
            <person name="Xiong W."/>
            <person name="Beall C.J."/>
            <person name="Elkins J.G."/>
            <person name="Giannone R.J."/>
            <person name="Griffen A.L."/>
            <person name="Guss A.M."/>
            <person name="Hettich R.L."/>
            <person name="Joshi S.S."/>
            <person name="Mokrzan E.M."/>
            <person name="Martin R.K."/>
            <person name="Zhulin I.B."/>
            <person name="Leys E.J."/>
            <person name="Podar M."/>
        </authorList>
    </citation>
    <scope>NUCLEOTIDE SEQUENCE [LARGE SCALE GENOMIC DNA]</scope>
    <source>
        <strain evidence="10 11">ORNL</strain>
    </source>
</reference>
<keyword evidence="11" id="KW-1185">Reference proteome</keyword>
<proteinExistence type="predicted"/>
<dbReference type="Pfam" id="PF13231">
    <property type="entry name" value="PMT_2"/>
    <property type="match status" value="1"/>
</dbReference>
<evidence type="ECO:0000256" key="1">
    <source>
        <dbReference type="ARBA" id="ARBA00004651"/>
    </source>
</evidence>
<feature type="transmembrane region" description="Helical" evidence="8">
    <location>
        <begin position="250"/>
        <end position="269"/>
    </location>
</feature>
<feature type="transmembrane region" description="Helical" evidence="8">
    <location>
        <begin position="164"/>
        <end position="181"/>
    </location>
</feature>
<feature type="transmembrane region" description="Helical" evidence="8">
    <location>
        <begin position="188"/>
        <end position="205"/>
    </location>
</feature>
<organism evidence="10 11">
    <name type="scientific">Desulfobulbus oralis</name>
    <dbReference type="NCBI Taxonomy" id="1986146"/>
    <lineage>
        <taxon>Bacteria</taxon>
        <taxon>Pseudomonadati</taxon>
        <taxon>Thermodesulfobacteriota</taxon>
        <taxon>Desulfobulbia</taxon>
        <taxon>Desulfobulbales</taxon>
        <taxon>Desulfobulbaceae</taxon>
        <taxon>Desulfobulbus</taxon>
    </lineage>
</organism>
<dbReference type="PANTHER" id="PTHR33908:SF11">
    <property type="entry name" value="MEMBRANE PROTEIN"/>
    <property type="match status" value="1"/>
</dbReference>
<gene>
    <name evidence="10" type="ORF">CAY53_03790</name>
</gene>
<dbReference type="PANTHER" id="PTHR33908">
    <property type="entry name" value="MANNOSYLTRANSFERASE YKCB-RELATED"/>
    <property type="match status" value="1"/>
</dbReference>
<protein>
    <recommendedName>
        <fullName evidence="9">Glycosyltransferase RgtA/B/C/D-like domain-containing protein</fullName>
    </recommendedName>
</protein>
<dbReference type="GO" id="GO:0016763">
    <property type="term" value="F:pentosyltransferase activity"/>
    <property type="evidence" value="ECO:0007669"/>
    <property type="project" value="TreeGrafter"/>
</dbReference>
<dbReference type="InterPro" id="IPR038731">
    <property type="entry name" value="RgtA/B/C-like"/>
</dbReference>
<feature type="transmembrane region" description="Helical" evidence="8">
    <location>
        <begin position="381"/>
        <end position="401"/>
    </location>
</feature>
<keyword evidence="3" id="KW-0328">Glycosyltransferase</keyword>
<evidence type="ECO:0000256" key="8">
    <source>
        <dbReference type="SAM" id="Phobius"/>
    </source>
</evidence>
<feature type="transmembrane region" description="Helical" evidence="8">
    <location>
        <begin position="312"/>
        <end position="338"/>
    </location>
</feature>
<keyword evidence="2" id="KW-1003">Cell membrane</keyword>
<keyword evidence="7 8" id="KW-0472">Membrane</keyword>
<evidence type="ECO:0000313" key="11">
    <source>
        <dbReference type="Proteomes" id="UP000239867"/>
    </source>
</evidence>
<feature type="domain" description="Glycosyltransferase RgtA/B/C/D-like" evidence="9">
    <location>
        <begin position="113"/>
        <end position="222"/>
    </location>
</feature>
<keyword evidence="4" id="KW-0808">Transferase</keyword>
<feature type="transmembrane region" description="Helical" evidence="8">
    <location>
        <begin position="350"/>
        <end position="369"/>
    </location>
</feature>
<evidence type="ECO:0000313" key="10">
    <source>
        <dbReference type="EMBL" id="AVD70714.1"/>
    </source>
</evidence>
<feature type="transmembrane region" description="Helical" evidence="8">
    <location>
        <begin position="112"/>
        <end position="130"/>
    </location>
</feature>
<dbReference type="RefSeq" id="WP_104936007.1">
    <property type="nucleotide sequence ID" value="NZ_CP021255.1"/>
</dbReference>
<evidence type="ECO:0000256" key="5">
    <source>
        <dbReference type="ARBA" id="ARBA00022692"/>
    </source>
</evidence>
<dbReference type="GO" id="GO:0005886">
    <property type="term" value="C:plasma membrane"/>
    <property type="evidence" value="ECO:0007669"/>
    <property type="project" value="UniProtKB-SubCell"/>
</dbReference>
<feature type="transmembrane region" description="Helical" evidence="8">
    <location>
        <begin position="12"/>
        <end position="32"/>
    </location>
</feature>
<evidence type="ECO:0000256" key="4">
    <source>
        <dbReference type="ARBA" id="ARBA00022679"/>
    </source>
</evidence>
<sequence length="546" mass="64163">MSGQGFIERGKATSWLIVATFLTIFIVGIGTYEDYDIFGDAAVERISGFITYEYINDLLFHREVPVISARNLPELPEWRDRQYGMFFQLPIIFIEDLKGFKTSFYKSLINRHLYCFIIYFIALICFYFTLKEILANKLIALAGVLMEHLHYNLYAQSITNIKDGLFVSIYIIACFFMIKLMKNRENNIYLLLFALFTALATTIRFYGVILIPTYITYAIVEDIVFLKSNNDIKSWLNPRLKRGLTTNFSLVWLIIIFCAIYYIVMPVYWLNPGETLLYTINSALNFPNWNDTMEFMGKVGKWEDMPWYYLPVYMLLTIPVYTIIAFLIGTILIIFNTFKGRKFENFVRYRFLWVYMGLFFILFIFQIVFHIKIYGRWRHMYILYPAFVVIAAAGIQMLQEIVANSKVAQKSKYILFIIPLLMSLGFLGSIARMIKNHPYEQAMYNIIGMKYGAENNRAGHGRKEIYSYMLKHDNSEKLKVKFEPVGLVSLNSKALKRITWVINDYDYLFVDYRNIIGNTYQVPGYSEIYTLWQDGYKLASLYKKNP</sequence>
<dbReference type="AlphaFoldDB" id="A0A2L1GM40"/>
<evidence type="ECO:0000256" key="2">
    <source>
        <dbReference type="ARBA" id="ARBA00022475"/>
    </source>
</evidence>
<evidence type="ECO:0000259" key="9">
    <source>
        <dbReference type="Pfam" id="PF13231"/>
    </source>
</evidence>
<feature type="transmembrane region" description="Helical" evidence="8">
    <location>
        <begin position="413"/>
        <end position="434"/>
    </location>
</feature>